<reference evidence="1" key="1">
    <citation type="journal article" date="2020" name="Nature">
        <title>Giant virus diversity and host interactions through global metagenomics.</title>
        <authorList>
            <person name="Schulz F."/>
            <person name="Roux S."/>
            <person name="Paez-Espino D."/>
            <person name="Jungbluth S."/>
            <person name="Walsh D.A."/>
            <person name="Denef V.J."/>
            <person name="McMahon K.D."/>
            <person name="Konstantinidis K.T."/>
            <person name="Eloe-Fadrosh E.A."/>
            <person name="Kyrpides N.C."/>
            <person name="Woyke T."/>
        </authorList>
    </citation>
    <scope>NUCLEOTIDE SEQUENCE</scope>
    <source>
        <strain evidence="1">GVMAG-M-3300020169-51</strain>
    </source>
</reference>
<dbReference type="AlphaFoldDB" id="A0A6C0BZD3"/>
<dbReference type="EMBL" id="MN739296">
    <property type="protein sequence ID" value="QHS97452.1"/>
    <property type="molecule type" value="Genomic_DNA"/>
</dbReference>
<organism evidence="1">
    <name type="scientific">viral metagenome</name>
    <dbReference type="NCBI Taxonomy" id="1070528"/>
    <lineage>
        <taxon>unclassified sequences</taxon>
        <taxon>metagenomes</taxon>
        <taxon>organismal metagenomes</taxon>
    </lineage>
</organism>
<proteinExistence type="predicted"/>
<protein>
    <submittedName>
        <fullName evidence="1">Uncharacterized protein</fullName>
    </submittedName>
</protein>
<name>A0A6C0BZD3_9ZZZZ</name>
<evidence type="ECO:0000313" key="1">
    <source>
        <dbReference type="EMBL" id="QHS97452.1"/>
    </source>
</evidence>
<accession>A0A6C0BZD3</accession>
<sequence length="120" mass="13215">MKIKKLHLFLIIIGVLLLGSLGFTIREGFDAMRDEIDDGMADQIGEGDNSDYVLKSSIVPPVCPKCPQRTSCPRKEACPPCPRPKRCPEAPFECKKVPNYASASTSSNLPLPMLNSFSQF</sequence>